<gene>
    <name evidence="2" type="ORF">QN277_020360</name>
</gene>
<dbReference type="InterPro" id="IPR012466">
    <property type="entry name" value="NECAP_PHear"/>
</dbReference>
<dbReference type="AlphaFoldDB" id="A0AAE1JNX4"/>
<proteinExistence type="predicted"/>
<dbReference type="GO" id="GO:0006897">
    <property type="term" value="P:endocytosis"/>
    <property type="evidence" value="ECO:0007669"/>
    <property type="project" value="InterPro"/>
</dbReference>
<accession>A0AAE1JNX4</accession>
<feature type="domain" description="NECAP PHear" evidence="1">
    <location>
        <begin position="6"/>
        <end position="95"/>
    </location>
</feature>
<dbReference type="PANTHER" id="PTHR12847">
    <property type="entry name" value="ATP-BINDING CASSETTE ABC TRANSPORTER-RELATED"/>
    <property type="match status" value="1"/>
</dbReference>
<dbReference type="SUPFAM" id="SSF50729">
    <property type="entry name" value="PH domain-like"/>
    <property type="match status" value="1"/>
</dbReference>
<dbReference type="PANTHER" id="PTHR12847:SF9">
    <property type="entry name" value="NECAP-LIKE PROTEIN CG9132"/>
    <property type="match status" value="1"/>
</dbReference>
<dbReference type="EMBL" id="JAWXYG010000005">
    <property type="protein sequence ID" value="KAK4271708.1"/>
    <property type="molecule type" value="Genomic_DNA"/>
</dbReference>
<organism evidence="2 3">
    <name type="scientific">Acacia crassicarpa</name>
    <name type="common">northern wattle</name>
    <dbReference type="NCBI Taxonomy" id="499986"/>
    <lineage>
        <taxon>Eukaryota</taxon>
        <taxon>Viridiplantae</taxon>
        <taxon>Streptophyta</taxon>
        <taxon>Embryophyta</taxon>
        <taxon>Tracheophyta</taxon>
        <taxon>Spermatophyta</taxon>
        <taxon>Magnoliopsida</taxon>
        <taxon>eudicotyledons</taxon>
        <taxon>Gunneridae</taxon>
        <taxon>Pentapetalae</taxon>
        <taxon>rosids</taxon>
        <taxon>fabids</taxon>
        <taxon>Fabales</taxon>
        <taxon>Fabaceae</taxon>
        <taxon>Caesalpinioideae</taxon>
        <taxon>mimosoid clade</taxon>
        <taxon>Acacieae</taxon>
        <taxon>Acacia</taxon>
    </lineage>
</organism>
<keyword evidence="3" id="KW-1185">Reference proteome</keyword>
<dbReference type="Pfam" id="PF07933">
    <property type="entry name" value="DUF1681"/>
    <property type="match status" value="1"/>
</dbReference>
<evidence type="ECO:0000313" key="2">
    <source>
        <dbReference type="EMBL" id="KAK4271708.1"/>
    </source>
</evidence>
<comment type="caution">
    <text evidence="2">The sequence shown here is derived from an EMBL/GenBank/DDBJ whole genome shotgun (WGS) entry which is preliminary data.</text>
</comment>
<evidence type="ECO:0000259" key="1">
    <source>
        <dbReference type="Pfam" id="PF07933"/>
    </source>
</evidence>
<sequence length="109" mass="12287">MCPTICAIPPRKSAASYMVDEWDANKWAWDGVLKVISKGAECIIRLEGKKTGELFARAFLRHGEAHPVEPAIDSSRRHFVLRIEENIGEHLYFAMSLVSVSDLSEIEFP</sequence>
<dbReference type="InterPro" id="IPR011993">
    <property type="entry name" value="PH-like_dom_sf"/>
</dbReference>
<dbReference type="GO" id="GO:0030125">
    <property type="term" value="C:clathrin vesicle coat"/>
    <property type="evidence" value="ECO:0007669"/>
    <property type="project" value="TreeGrafter"/>
</dbReference>
<evidence type="ECO:0000313" key="3">
    <source>
        <dbReference type="Proteomes" id="UP001293593"/>
    </source>
</evidence>
<reference evidence="2" key="1">
    <citation type="submission" date="2023-10" db="EMBL/GenBank/DDBJ databases">
        <title>Chromosome-level genome of the transformable northern wattle, Acacia crassicarpa.</title>
        <authorList>
            <person name="Massaro I."/>
            <person name="Sinha N.R."/>
            <person name="Poethig S."/>
            <person name="Leichty A.R."/>
        </authorList>
    </citation>
    <scope>NUCLEOTIDE SEQUENCE</scope>
    <source>
        <strain evidence="2">Acra3RX</strain>
        <tissue evidence="2">Leaf</tissue>
    </source>
</reference>
<protein>
    <recommendedName>
        <fullName evidence="1">NECAP PHear domain-containing protein</fullName>
    </recommendedName>
</protein>
<name>A0AAE1JNX4_9FABA</name>
<dbReference type="Proteomes" id="UP001293593">
    <property type="component" value="Unassembled WGS sequence"/>
</dbReference>
<dbReference type="Gene3D" id="2.30.29.30">
    <property type="entry name" value="Pleckstrin-homology domain (PH domain)/Phosphotyrosine-binding domain (PTB)"/>
    <property type="match status" value="1"/>
</dbReference>